<comment type="caution">
    <text evidence="2">The sequence shown here is derived from an EMBL/GenBank/DDBJ whole genome shotgun (WGS) entry which is preliminary data.</text>
</comment>
<feature type="transmembrane region" description="Helical" evidence="1">
    <location>
        <begin position="56"/>
        <end position="73"/>
    </location>
</feature>
<sequence>MFGQNASIDEHTIDEYTIDERALDGCAPTGQRAHSPGCRYALPRAMCSLSFQDAPVTIYGAFIYGVFIYGVFMQDAFCPNMSRSFDVRTIM</sequence>
<keyword evidence="1" id="KW-0812">Transmembrane</keyword>
<evidence type="ECO:0000313" key="3">
    <source>
        <dbReference type="Proteomes" id="UP001193734"/>
    </source>
</evidence>
<name>A0ABX2AZR5_9BACT</name>
<accession>A0ABX2AZR5</accession>
<protein>
    <submittedName>
        <fullName evidence="2">Uncharacterized protein</fullName>
    </submittedName>
</protein>
<dbReference type="Proteomes" id="UP001193734">
    <property type="component" value="Unassembled WGS sequence"/>
</dbReference>
<keyword evidence="3" id="KW-1185">Reference proteome</keyword>
<proteinExistence type="predicted"/>
<evidence type="ECO:0000313" key="2">
    <source>
        <dbReference type="EMBL" id="NPE15185.1"/>
    </source>
</evidence>
<dbReference type="EMBL" id="JABKKE010000030">
    <property type="protein sequence ID" value="NPE15185.1"/>
    <property type="molecule type" value="Genomic_DNA"/>
</dbReference>
<keyword evidence="1" id="KW-0472">Membrane</keyword>
<dbReference type="GeneID" id="82158650"/>
<keyword evidence="1" id="KW-1133">Transmembrane helix</keyword>
<organism evidence="2 3">
    <name type="scientific">Xylanibacter rodentium</name>
    <dbReference type="NCBI Taxonomy" id="2736289"/>
    <lineage>
        <taxon>Bacteria</taxon>
        <taxon>Pseudomonadati</taxon>
        <taxon>Bacteroidota</taxon>
        <taxon>Bacteroidia</taxon>
        <taxon>Bacteroidales</taxon>
        <taxon>Prevotellaceae</taxon>
        <taxon>Xylanibacter</taxon>
    </lineage>
</organism>
<evidence type="ECO:0000256" key="1">
    <source>
        <dbReference type="SAM" id="Phobius"/>
    </source>
</evidence>
<gene>
    <name evidence="2" type="ORF">HPS55_12810</name>
</gene>
<reference evidence="2 3" key="1">
    <citation type="submission" date="2020-05" db="EMBL/GenBank/DDBJ databases">
        <title>Distinct polysaccharide utilization as determinants for interspecies competition between intestinal Prevotella spp.</title>
        <authorList>
            <person name="Galvez E.J.C."/>
            <person name="Iljazovic A."/>
            <person name="Strowig T."/>
        </authorList>
    </citation>
    <scope>NUCLEOTIDE SEQUENCE [LARGE SCALE GENOMIC DNA]</scope>
    <source>
        <strain evidence="2 3">PROD</strain>
    </source>
</reference>
<dbReference type="RefSeq" id="WP_172177715.1">
    <property type="nucleotide sequence ID" value="NZ_CASGIA010000037.1"/>
</dbReference>